<dbReference type="RefSeq" id="WP_236097579.1">
    <property type="nucleotide sequence ID" value="NZ_JAKGUD010000001.1"/>
</dbReference>
<comment type="pathway">
    <text evidence="2">Porphyrin-containing compound metabolism; protoporphyrin-IX biosynthesis; 5-aminolevulinate from L-glutamyl-tRNA(Glu): step 2/2.</text>
</comment>
<evidence type="ECO:0000256" key="6">
    <source>
        <dbReference type="ARBA" id="ARBA00023244"/>
    </source>
</evidence>
<dbReference type="InterPro" id="IPR015422">
    <property type="entry name" value="PyrdxlP-dep_Trfase_small"/>
</dbReference>
<dbReference type="SUPFAM" id="SSF53383">
    <property type="entry name" value="PLP-dependent transferases"/>
    <property type="match status" value="1"/>
</dbReference>
<dbReference type="CDD" id="cd00610">
    <property type="entry name" value="OAT_like"/>
    <property type="match status" value="1"/>
</dbReference>
<dbReference type="NCBIfam" id="NF000818">
    <property type="entry name" value="PRK00062.1"/>
    <property type="match status" value="1"/>
</dbReference>
<keyword evidence="4 7" id="KW-0663">Pyridoxal phosphate</keyword>
<protein>
    <recommendedName>
        <fullName evidence="7">Glutamate-1-semialdehyde 2,1-aminomutase</fullName>
        <shortName evidence="7">GSA</shortName>
        <ecNumber evidence="7">5.4.3.8</ecNumber>
    </recommendedName>
    <alternativeName>
        <fullName evidence="7">Glutamate-1-semialdehyde aminotransferase</fullName>
        <shortName evidence="7">GSA-AT</shortName>
    </alternativeName>
</protein>
<accession>A0ABS9EJ73</accession>
<evidence type="ECO:0000256" key="5">
    <source>
        <dbReference type="ARBA" id="ARBA00023235"/>
    </source>
</evidence>
<dbReference type="PROSITE" id="PS00600">
    <property type="entry name" value="AA_TRANSFER_CLASS_3"/>
    <property type="match status" value="1"/>
</dbReference>
<keyword evidence="9" id="KW-1185">Reference proteome</keyword>
<evidence type="ECO:0000313" key="9">
    <source>
        <dbReference type="Proteomes" id="UP001200430"/>
    </source>
</evidence>
<evidence type="ECO:0000256" key="1">
    <source>
        <dbReference type="ARBA" id="ARBA00001933"/>
    </source>
</evidence>
<dbReference type="GO" id="GO:0042286">
    <property type="term" value="F:glutamate-1-semialdehyde 2,1-aminomutase activity"/>
    <property type="evidence" value="ECO:0007669"/>
    <property type="project" value="UniProtKB-EC"/>
</dbReference>
<dbReference type="InterPro" id="IPR049704">
    <property type="entry name" value="Aminotrans_3_PPA_site"/>
</dbReference>
<dbReference type="InterPro" id="IPR015424">
    <property type="entry name" value="PyrdxlP-dep_Trfase"/>
</dbReference>
<dbReference type="Pfam" id="PF00202">
    <property type="entry name" value="Aminotran_3"/>
    <property type="match status" value="1"/>
</dbReference>
<comment type="similarity">
    <text evidence="3 7">Belongs to the class-III pyridoxal-phosphate-dependent aminotransferase family. HemL subfamily.</text>
</comment>
<evidence type="ECO:0000256" key="2">
    <source>
        <dbReference type="ARBA" id="ARBA00004819"/>
    </source>
</evidence>
<comment type="catalytic activity">
    <reaction evidence="7">
        <text>(S)-4-amino-5-oxopentanoate = 5-aminolevulinate</text>
        <dbReference type="Rhea" id="RHEA:14265"/>
        <dbReference type="ChEBI" id="CHEBI:57501"/>
        <dbReference type="ChEBI" id="CHEBI:356416"/>
        <dbReference type="EC" id="5.4.3.8"/>
    </reaction>
</comment>
<dbReference type="EMBL" id="JAKGUD010000001">
    <property type="protein sequence ID" value="MCF4141248.1"/>
    <property type="molecule type" value="Genomic_DNA"/>
</dbReference>
<evidence type="ECO:0000313" key="8">
    <source>
        <dbReference type="EMBL" id="MCF4141248.1"/>
    </source>
</evidence>
<proteinExistence type="inferred from homology"/>
<gene>
    <name evidence="7 8" type="primary">hemL</name>
    <name evidence="8" type="ORF">L2W38_00240</name>
</gene>
<evidence type="ECO:0000256" key="7">
    <source>
        <dbReference type="HAMAP-Rule" id="MF_00375"/>
    </source>
</evidence>
<evidence type="ECO:0000256" key="3">
    <source>
        <dbReference type="ARBA" id="ARBA00008981"/>
    </source>
</evidence>
<name>A0ABS9EJ73_9BACT</name>
<dbReference type="EC" id="5.4.3.8" evidence="7"/>
<keyword evidence="5 7" id="KW-0413">Isomerase</keyword>
<organism evidence="8 9">
    <name type="scientific">Dethiosulfovibrio marinus</name>
    <dbReference type="NCBI Taxonomy" id="133532"/>
    <lineage>
        <taxon>Bacteria</taxon>
        <taxon>Thermotogati</taxon>
        <taxon>Synergistota</taxon>
        <taxon>Synergistia</taxon>
        <taxon>Synergistales</taxon>
        <taxon>Dethiosulfovibrionaceae</taxon>
        <taxon>Dethiosulfovibrio</taxon>
    </lineage>
</organism>
<dbReference type="InterPro" id="IPR005814">
    <property type="entry name" value="Aminotrans_3"/>
</dbReference>
<reference evidence="8 9" key="1">
    <citation type="submission" date="2022-01" db="EMBL/GenBank/DDBJ databases">
        <title>Dethiosulfovibrio faecalis sp. nov., a novel proteolytic, non-sulfur-reducing bacterium isolated from a marine aquaculture solid waste bioreactor.</title>
        <authorList>
            <person name="Grabowski S."/>
            <person name="Apolinario E."/>
            <person name="Schneider N."/>
            <person name="Marshall C.W."/>
            <person name="Sowers K.R."/>
        </authorList>
    </citation>
    <scope>NUCLEOTIDE SEQUENCE [LARGE SCALE GENOMIC DNA]</scope>
    <source>
        <strain evidence="8 9">DSM 12537</strain>
    </source>
</reference>
<dbReference type="PANTHER" id="PTHR43713">
    <property type="entry name" value="GLUTAMATE-1-SEMIALDEHYDE 2,1-AMINOMUTASE"/>
    <property type="match status" value="1"/>
</dbReference>
<dbReference type="InterPro" id="IPR004639">
    <property type="entry name" value="4pyrrol_synth_GluAld_NH2Trfase"/>
</dbReference>
<dbReference type="NCBIfam" id="TIGR00713">
    <property type="entry name" value="hemL"/>
    <property type="match status" value="1"/>
</dbReference>
<dbReference type="InterPro" id="IPR015421">
    <property type="entry name" value="PyrdxlP-dep_Trfase_major"/>
</dbReference>
<comment type="subcellular location">
    <subcellularLocation>
        <location evidence="7">Cytoplasm</location>
    </subcellularLocation>
</comment>
<dbReference type="Gene3D" id="3.90.1150.10">
    <property type="entry name" value="Aspartate Aminotransferase, domain 1"/>
    <property type="match status" value="1"/>
</dbReference>
<comment type="cofactor">
    <cofactor evidence="1 7">
        <name>pyridoxal 5'-phosphate</name>
        <dbReference type="ChEBI" id="CHEBI:597326"/>
    </cofactor>
</comment>
<feature type="modified residue" description="N6-(pyridoxal phosphate)lysine" evidence="7">
    <location>
        <position position="264"/>
    </location>
</feature>
<comment type="subunit">
    <text evidence="7">Homodimer.</text>
</comment>
<comment type="caution">
    <text evidence="8">The sequence shown here is derived from an EMBL/GenBank/DDBJ whole genome shotgun (WGS) entry which is preliminary data.</text>
</comment>
<dbReference type="PANTHER" id="PTHR43713:SF3">
    <property type="entry name" value="GLUTAMATE-1-SEMIALDEHYDE 2,1-AMINOMUTASE 1, CHLOROPLASTIC-RELATED"/>
    <property type="match status" value="1"/>
</dbReference>
<keyword evidence="7" id="KW-0963">Cytoplasm</keyword>
<dbReference type="HAMAP" id="MF_00375">
    <property type="entry name" value="HemL_aminotrans_3"/>
    <property type="match status" value="1"/>
</dbReference>
<keyword evidence="6 7" id="KW-0627">Porphyrin biosynthesis</keyword>
<sequence>MTNEEMFKTACKHLVGGVNSPVRAWKAVGGEPLFLVRGEGSSVYDLEGNRYTDYVCSWGPLILGHSHPSVVEAVKSAAEKSTSFGAPCVQEVMLAMAVKSVFPSMEKVRFVSSGTEATMSALRLARGFTGRDRIVKFDGCYHGHSDSLLVAAGSGALTFGVPTSPGITEGTAKDTLVLPFNDLDKAKALFESEGSTIAAVIVEPWAGNMGLVPPAPGFLDGLRKLTETHGSLLIFDEVITGFRNSMGGAQQVEKIVPDLTCLGKVIGGGLPVGAFGGRSDIMDRLSPVGDIYQAGTLSGNPLAMAAGLATLEELSREGTYEALEKAAESLEMGLRDGGRKWDFPMSTTRLGGLVGMFFSENVPKNLDEVKSGRVDLYPAFFSGMLSRGNSFAPSAYETIMVSSSHTEEDVTSTVKAAEEVFAEMKKRGL</sequence>
<dbReference type="Proteomes" id="UP001200430">
    <property type="component" value="Unassembled WGS sequence"/>
</dbReference>
<evidence type="ECO:0000256" key="4">
    <source>
        <dbReference type="ARBA" id="ARBA00022898"/>
    </source>
</evidence>
<dbReference type="Gene3D" id="3.40.640.10">
    <property type="entry name" value="Type I PLP-dependent aspartate aminotransferase-like (Major domain)"/>
    <property type="match status" value="1"/>
</dbReference>